<dbReference type="InterPro" id="IPR000531">
    <property type="entry name" value="Beta-barrel_TonB"/>
</dbReference>
<dbReference type="InterPro" id="IPR036942">
    <property type="entry name" value="Beta-barrel_TonB_sf"/>
</dbReference>
<gene>
    <name evidence="16" type="ORF">RM552_03375</name>
</gene>
<evidence type="ECO:0000256" key="1">
    <source>
        <dbReference type="ARBA" id="ARBA00004571"/>
    </source>
</evidence>
<organism evidence="16 17">
    <name type="scientific">Glaciecola petra</name>
    <dbReference type="NCBI Taxonomy" id="3075602"/>
    <lineage>
        <taxon>Bacteria</taxon>
        <taxon>Pseudomonadati</taxon>
        <taxon>Pseudomonadota</taxon>
        <taxon>Gammaproteobacteria</taxon>
        <taxon>Alteromonadales</taxon>
        <taxon>Alteromonadaceae</taxon>
        <taxon>Glaciecola</taxon>
    </lineage>
</organism>
<evidence type="ECO:0000256" key="13">
    <source>
        <dbReference type="SAM" id="SignalP"/>
    </source>
</evidence>
<dbReference type="EMBL" id="JAVRHX010000001">
    <property type="protein sequence ID" value="MDT0593883.1"/>
    <property type="molecule type" value="Genomic_DNA"/>
</dbReference>
<evidence type="ECO:0000256" key="12">
    <source>
        <dbReference type="RuleBase" id="RU003357"/>
    </source>
</evidence>
<keyword evidence="7" id="KW-0406">Ion transport</keyword>
<evidence type="ECO:0000256" key="6">
    <source>
        <dbReference type="ARBA" id="ARBA00023004"/>
    </source>
</evidence>
<evidence type="ECO:0000256" key="7">
    <source>
        <dbReference type="ARBA" id="ARBA00023065"/>
    </source>
</evidence>
<name>A0ABU2ZMM7_9ALTE</name>
<keyword evidence="17" id="KW-1185">Reference proteome</keyword>
<keyword evidence="8 12" id="KW-0798">TonB box</keyword>
<reference evidence="16 17" key="1">
    <citation type="submission" date="2023-09" db="EMBL/GenBank/DDBJ databases">
        <authorList>
            <person name="Rey-Velasco X."/>
        </authorList>
    </citation>
    <scope>NUCLEOTIDE SEQUENCE [LARGE SCALE GENOMIC DNA]</scope>
    <source>
        <strain evidence="16 17">P117</strain>
    </source>
</reference>
<evidence type="ECO:0000313" key="17">
    <source>
        <dbReference type="Proteomes" id="UP001253545"/>
    </source>
</evidence>
<evidence type="ECO:0000256" key="3">
    <source>
        <dbReference type="ARBA" id="ARBA00022452"/>
    </source>
</evidence>
<dbReference type="SUPFAM" id="SSF56935">
    <property type="entry name" value="Porins"/>
    <property type="match status" value="1"/>
</dbReference>
<evidence type="ECO:0000256" key="8">
    <source>
        <dbReference type="ARBA" id="ARBA00023077"/>
    </source>
</evidence>
<evidence type="ECO:0000313" key="16">
    <source>
        <dbReference type="EMBL" id="MDT0593883.1"/>
    </source>
</evidence>
<keyword evidence="13" id="KW-0732">Signal</keyword>
<evidence type="ECO:0000259" key="15">
    <source>
        <dbReference type="Pfam" id="PF07715"/>
    </source>
</evidence>
<keyword evidence="10 11" id="KW-0998">Cell outer membrane</keyword>
<keyword evidence="2 11" id="KW-0813">Transport</keyword>
<evidence type="ECO:0000256" key="5">
    <source>
        <dbReference type="ARBA" id="ARBA00022692"/>
    </source>
</evidence>
<keyword evidence="3 11" id="KW-1134">Transmembrane beta strand</keyword>
<feature type="domain" description="TonB-dependent receptor-like beta-barrel" evidence="14">
    <location>
        <begin position="257"/>
        <end position="654"/>
    </location>
</feature>
<evidence type="ECO:0000259" key="14">
    <source>
        <dbReference type="Pfam" id="PF00593"/>
    </source>
</evidence>
<evidence type="ECO:0000256" key="4">
    <source>
        <dbReference type="ARBA" id="ARBA00022496"/>
    </source>
</evidence>
<dbReference type="PROSITE" id="PS52016">
    <property type="entry name" value="TONB_DEPENDENT_REC_3"/>
    <property type="match status" value="1"/>
</dbReference>
<dbReference type="Pfam" id="PF00593">
    <property type="entry name" value="TonB_dep_Rec_b-barrel"/>
    <property type="match status" value="1"/>
</dbReference>
<comment type="caution">
    <text evidence="16">The sequence shown here is derived from an EMBL/GenBank/DDBJ whole genome shotgun (WGS) entry which is preliminary data.</text>
</comment>
<comment type="similarity">
    <text evidence="11 12">Belongs to the TonB-dependent receptor family.</text>
</comment>
<keyword evidence="6" id="KW-0408">Iron</keyword>
<accession>A0ABU2ZMM7</accession>
<dbReference type="InterPro" id="IPR012910">
    <property type="entry name" value="Plug_dom"/>
</dbReference>
<evidence type="ECO:0000256" key="11">
    <source>
        <dbReference type="PROSITE-ProRule" id="PRU01360"/>
    </source>
</evidence>
<dbReference type="PANTHER" id="PTHR32552">
    <property type="entry name" value="FERRICHROME IRON RECEPTOR-RELATED"/>
    <property type="match status" value="1"/>
</dbReference>
<dbReference type="Proteomes" id="UP001253545">
    <property type="component" value="Unassembled WGS sequence"/>
</dbReference>
<dbReference type="Gene3D" id="2.40.170.20">
    <property type="entry name" value="TonB-dependent receptor, beta-barrel domain"/>
    <property type="match status" value="1"/>
</dbReference>
<keyword evidence="9 11" id="KW-0472">Membrane</keyword>
<keyword evidence="5 11" id="KW-0812">Transmembrane</keyword>
<evidence type="ECO:0000256" key="2">
    <source>
        <dbReference type="ARBA" id="ARBA00022448"/>
    </source>
</evidence>
<dbReference type="Pfam" id="PF07715">
    <property type="entry name" value="Plug"/>
    <property type="match status" value="1"/>
</dbReference>
<evidence type="ECO:0000256" key="10">
    <source>
        <dbReference type="ARBA" id="ARBA00023237"/>
    </source>
</evidence>
<dbReference type="InterPro" id="IPR039426">
    <property type="entry name" value="TonB-dep_rcpt-like"/>
</dbReference>
<dbReference type="RefSeq" id="WP_311367378.1">
    <property type="nucleotide sequence ID" value="NZ_JAVRHX010000001.1"/>
</dbReference>
<comment type="subcellular location">
    <subcellularLocation>
        <location evidence="1 11">Cell outer membrane</location>
        <topology evidence="1 11">Multi-pass membrane protein</topology>
    </subcellularLocation>
</comment>
<proteinExistence type="inferred from homology"/>
<keyword evidence="16" id="KW-0675">Receptor</keyword>
<feature type="domain" description="TonB-dependent receptor plug" evidence="15">
    <location>
        <begin position="52"/>
        <end position="159"/>
    </location>
</feature>
<protein>
    <submittedName>
        <fullName evidence="16">TonB-dependent receptor</fullName>
    </submittedName>
</protein>
<dbReference type="PANTHER" id="PTHR32552:SF81">
    <property type="entry name" value="TONB-DEPENDENT OUTER MEMBRANE RECEPTOR"/>
    <property type="match status" value="1"/>
</dbReference>
<evidence type="ECO:0000256" key="9">
    <source>
        <dbReference type="ARBA" id="ARBA00023136"/>
    </source>
</evidence>
<keyword evidence="4" id="KW-0410">Iron transport</keyword>
<feature type="signal peptide" evidence="13">
    <location>
        <begin position="1"/>
        <end position="29"/>
    </location>
</feature>
<sequence>MKYKIPFSTSKYFLFSILTLFAFFSFSFQDNNESSDDIERIVVTADLNQGDLSTLPIAATVLSFDVIEKRQARHLQDLVSLVPNLNFSSGASRGKFVQIRGIGERSQFAEPINPSVGILLDDIDISGIGGLATVFDLQQVEILSGPQSVATGMNSLAGIVKLVSNKASEEEFAQISASYGQFNESRLAGVYSNSLTQSVNGRFNIQSTKSDGFVENSFLNREDTNGIDELSATAKFDIELSEKSLLALNLYHFDINNGYDAFSLDNDNITRSDEPGFDKLDAQAASVKYSHDFSAHKLQMTMSSIQADTDYGYDEDWTFVGFHPFEYSSFDRYQREITRRSVDVKLANIQSTNDSLAYLVGANFNQHKEDLLRVYTFNEGDYSSQYNPTNSAVYGQVTFALNKDLALRTAARLEKFDAEFADAEGFVADIDDTLIAASASLEYKLSNSFIYAKASRGYKAGGFNIDQRLDSANRIFAPEFNNSLELGLKTQAENLFYTFTVFHMRRDDAQVSDFAVFTRETDDGSVVTSFADVIGNAGSGINQGIEFSATWDINDAWLVQANLGYLDAHFDDYTKVDGSVTQRRQQAQAPYYTGFLSSIWQINDKLSWYVDMDMKDDFGFSDGHDERAPFTTIVNTELNWQKDSYKVQLWVKNIFDRQQFTRGFGGFSNDPRDEYAFTEPYYQFGQQRQIGLSVTYTWE</sequence>
<feature type="chain" id="PRO_5045960950" evidence="13">
    <location>
        <begin position="30"/>
        <end position="699"/>
    </location>
</feature>